<reference evidence="2 3" key="1">
    <citation type="submission" date="2018-07" db="EMBL/GenBank/DDBJ databases">
        <title>Pedobacter sp. nov., isolated from soil.</title>
        <authorList>
            <person name="Zhou L.Y."/>
            <person name="Du Z.J."/>
        </authorList>
    </citation>
    <scope>NUCLEOTIDE SEQUENCE [LARGE SCALE GENOMIC DNA]</scope>
    <source>
        <strain evidence="2 3">JDX94</strain>
    </source>
</reference>
<feature type="transmembrane region" description="Helical" evidence="1">
    <location>
        <begin position="20"/>
        <end position="42"/>
    </location>
</feature>
<evidence type="ECO:0000256" key="1">
    <source>
        <dbReference type="SAM" id="Phobius"/>
    </source>
</evidence>
<dbReference type="EMBL" id="QPKV01000002">
    <property type="protein sequence ID" value="RDC58318.1"/>
    <property type="molecule type" value="Genomic_DNA"/>
</dbReference>
<protein>
    <submittedName>
        <fullName evidence="2">Uncharacterized protein</fullName>
    </submittedName>
</protein>
<sequence>MPKAKKTLKTLIIKYLKNFIILTCSLSNSLCAGADSLIILVVEKNLSPSSPLLEERGRGAENAKF</sequence>
<dbReference type="RefSeq" id="WP_115401727.1">
    <property type="nucleotide sequence ID" value="NZ_QPKV01000002.1"/>
</dbReference>
<proteinExistence type="predicted"/>
<dbReference type="Proteomes" id="UP000253961">
    <property type="component" value="Unassembled WGS sequence"/>
</dbReference>
<comment type="caution">
    <text evidence="2">The sequence shown here is derived from an EMBL/GenBank/DDBJ whole genome shotgun (WGS) entry which is preliminary data.</text>
</comment>
<keyword evidence="1" id="KW-0812">Transmembrane</keyword>
<keyword evidence="1" id="KW-1133">Transmembrane helix</keyword>
<keyword evidence="1" id="KW-0472">Membrane</keyword>
<evidence type="ECO:0000313" key="2">
    <source>
        <dbReference type="EMBL" id="RDC58318.1"/>
    </source>
</evidence>
<dbReference type="AlphaFoldDB" id="A0A369Q7R0"/>
<name>A0A369Q7R0_9SPHI</name>
<organism evidence="2 3">
    <name type="scientific">Pedobacter chinensis</name>
    <dbReference type="NCBI Taxonomy" id="2282421"/>
    <lineage>
        <taxon>Bacteria</taxon>
        <taxon>Pseudomonadati</taxon>
        <taxon>Bacteroidota</taxon>
        <taxon>Sphingobacteriia</taxon>
        <taxon>Sphingobacteriales</taxon>
        <taxon>Sphingobacteriaceae</taxon>
        <taxon>Pedobacter</taxon>
    </lineage>
</organism>
<gene>
    <name evidence="2" type="ORF">DU508_05135</name>
</gene>
<keyword evidence="3" id="KW-1185">Reference proteome</keyword>
<accession>A0A369Q7R0</accession>
<evidence type="ECO:0000313" key="3">
    <source>
        <dbReference type="Proteomes" id="UP000253961"/>
    </source>
</evidence>